<name>A0AAV9WDK3_9PEZI</name>
<evidence type="ECO:0000313" key="1">
    <source>
        <dbReference type="EMBL" id="KAK6505596.1"/>
    </source>
</evidence>
<accession>A0AAV9WDK3</accession>
<reference evidence="1 2" key="1">
    <citation type="submission" date="2023-08" db="EMBL/GenBank/DDBJ databases">
        <authorList>
            <person name="Palmer J.M."/>
        </authorList>
    </citation>
    <scope>NUCLEOTIDE SEQUENCE [LARGE SCALE GENOMIC DNA]</scope>
    <source>
        <strain evidence="1 2">TWF481</strain>
    </source>
</reference>
<protein>
    <submittedName>
        <fullName evidence="1">Uncharacterized protein</fullName>
    </submittedName>
</protein>
<evidence type="ECO:0000313" key="2">
    <source>
        <dbReference type="Proteomes" id="UP001370758"/>
    </source>
</evidence>
<gene>
    <name evidence="1" type="ORF">TWF481_007489</name>
</gene>
<comment type="caution">
    <text evidence="1">The sequence shown here is derived from an EMBL/GenBank/DDBJ whole genome shotgun (WGS) entry which is preliminary data.</text>
</comment>
<sequence>MVTDMDATYIDIGGTRFPSAFHVVSAIQSSPMIIIRGSILGWNLSYFGISKLADLRRRNKFAAPLLITTVSPNFEQPSGIRSKTTYRTEKIIDNHLKSPPSYEVQNVSLCGERTFGFFNFFFQLNLTPPESDTNCVLDQEVIPHVVSFRETDLYDMIRGNFQLGDLNVVVWSRTQTSQRDTFVVLLFDSAGPATFAEAVKLKDSSSSPKFPIQTGVLEIGKITRSDIDTLTGPNRAYFRAHARKSRSKHKQVGESGDKTRHKDYPVLAHSDYYNYPSWYSGANYPSDRESYSFLGTRAVSGLRDHSFQETPNLSALVAKLKRFIEHARSDLQTSFIAIVELLVADLDARGSDYQIYPVSILPFQ</sequence>
<keyword evidence="2" id="KW-1185">Reference proteome</keyword>
<dbReference type="Proteomes" id="UP001370758">
    <property type="component" value="Unassembled WGS sequence"/>
</dbReference>
<dbReference type="AlphaFoldDB" id="A0AAV9WDK3"/>
<organism evidence="1 2">
    <name type="scientific">Arthrobotrys musiformis</name>
    <dbReference type="NCBI Taxonomy" id="47236"/>
    <lineage>
        <taxon>Eukaryota</taxon>
        <taxon>Fungi</taxon>
        <taxon>Dikarya</taxon>
        <taxon>Ascomycota</taxon>
        <taxon>Pezizomycotina</taxon>
        <taxon>Orbiliomycetes</taxon>
        <taxon>Orbiliales</taxon>
        <taxon>Orbiliaceae</taxon>
        <taxon>Arthrobotrys</taxon>
    </lineage>
</organism>
<proteinExistence type="predicted"/>
<dbReference type="EMBL" id="JAVHJL010000004">
    <property type="protein sequence ID" value="KAK6505596.1"/>
    <property type="molecule type" value="Genomic_DNA"/>
</dbReference>